<dbReference type="Proteomes" id="UP000559256">
    <property type="component" value="Unassembled WGS sequence"/>
</dbReference>
<keyword evidence="3" id="KW-1185">Reference proteome</keyword>
<proteinExistence type="predicted"/>
<dbReference type="AlphaFoldDB" id="A0A8H5CMD0"/>
<feature type="transmembrane region" description="Helical" evidence="1">
    <location>
        <begin position="20"/>
        <end position="40"/>
    </location>
</feature>
<keyword evidence="1" id="KW-0812">Transmembrane</keyword>
<comment type="caution">
    <text evidence="2">The sequence shown here is derived from an EMBL/GenBank/DDBJ whole genome shotgun (WGS) entry which is preliminary data.</text>
</comment>
<evidence type="ECO:0000313" key="2">
    <source>
        <dbReference type="EMBL" id="KAF5344462.1"/>
    </source>
</evidence>
<keyword evidence="1" id="KW-1133">Transmembrane helix</keyword>
<name>A0A8H5CMD0_9AGAR</name>
<dbReference type="EMBL" id="JAACJM010000124">
    <property type="protein sequence ID" value="KAF5344462.1"/>
    <property type="molecule type" value="Genomic_DNA"/>
</dbReference>
<keyword evidence="1" id="KW-0472">Membrane</keyword>
<sequence length="92" mass="10112">MPLAPARVAMGIDSFDAPGQPFWVDLICGLFWAVVLGLNTKVFYQAGITRELRTVPGLTVLCIIVCALRKVFARNKTWYTRIGRGIRAAGMA</sequence>
<gene>
    <name evidence="2" type="ORF">D9758_014126</name>
</gene>
<evidence type="ECO:0000313" key="3">
    <source>
        <dbReference type="Proteomes" id="UP000559256"/>
    </source>
</evidence>
<organism evidence="2 3">
    <name type="scientific">Tetrapyrgos nigripes</name>
    <dbReference type="NCBI Taxonomy" id="182062"/>
    <lineage>
        <taxon>Eukaryota</taxon>
        <taxon>Fungi</taxon>
        <taxon>Dikarya</taxon>
        <taxon>Basidiomycota</taxon>
        <taxon>Agaricomycotina</taxon>
        <taxon>Agaricomycetes</taxon>
        <taxon>Agaricomycetidae</taxon>
        <taxon>Agaricales</taxon>
        <taxon>Marasmiineae</taxon>
        <taxon>Marasmiaceae</taxon>
        <taxon>Tetrapyrgos</taxon>
    </lineage>
</organism>
<protein>
    <submittedName>
        <fullName evidence="2">Uncharacterized protein</fullName>
    </submittedName>
</protein>
<accession>A0A8H5CMD0</accession>
<reference evidence="2 3" key="1">
    <citation type="journal article" date="2020" name="ISME J.">
        <title>Uncovering the hidden diversity of litter-decomposition mechanisms in mushroom-forming fungi.</title>
        <authorList>
            <person name="Floudas D."/>
            <person name="Bentzer J."/>
            <person name="Ahren D."/>
            <person name="Johansson T."/>
            <person name="Persson P."/>
            <person name="Tunlid A."/>
        </authorList>
    </citation>
    <scope>NUCLEOTIDE SEQUENCE [LARGE SCALE GENOMIC DNA]</scope>
    <source>
        <strain evidence="2 3">CBS 291.85</strain>
    </source>
</reference>
<evidence type="ECO:0000256" key="1">
    <source>
        <dbReference type="SAM" id="Phobius"/>
    </source>
</evidence>